<sequence>MPPCKPRVHGVSQLLQPGAGHGDLDISTAAQGLSRARGGLTAVGDGPQKGPRYVPGAHHEGTFNQWET</sequence>
<protein>
    <submittedName>
        <fullName evidence="2">Uncharacterized protein</fullName>
    </submittedName>
</protein>
<dbReference type="EMBL" id="BPPX01000007">
    <property type="protein sequence ID" value="GJC81580.1"/>
    <property type="molecule type" value="Genomic_DNA"/>
</dbReference>
<comment type="caution">
    <text evidence="2">The sequence shown here is derived from an EMBL/GenBank/DDBJ whole genome shotgun (WGS) entry which is preliminary data.</text>
</comment>
<keyword evidence="3" id="KW-1185">Reference proteome</keyword>
<gene>
    <name evidence="2" type="ORF">ColLi_04418</name>
</gene>
<dbReference type="Proteomes" id="UP001055172">
    <property type="component" value="Unassembled WGS sequence"/>
</dbReference>
<evidence type="ECO:0000313" key="2">
    <source>
        <dbReference type="EMBL" id="GJC81580.1"/>
    </source>
</evidence>
<name>A0AA37LQI6_9PEZI</name>
<proteinExistence type="predicted"/>
<evidence type="ECO:0000256" key="1">
    <source>
        <dbReference type="SAM" id="MobiDB-lite"/>
    </source>
</evidence>
<dbReference type="AlphaFoldDB" id="A0AA37LQI6"/>
<feature type="region of interest" description="Disordered" evidence="1">
    <location>
        <begin position="1"/>
        <end position="68"/>
    </location>
</feature>
<reference evidence="2 3" key="1">
    <citation type="submission" date="2021-07" db="EMBL/GenBank/DDBJ databases">
        <title>Genome data of Colletotrichum spaethianum.</title>
        <authorList>
            <person name="Utami Y.D."/>
            <person name="Hiruma K."/>
        </authorList>
    </citation>
    <scope>NUCLEOTIDE SEQUENCE [LARGE SCALE GENOMIC DNA]</scope>
    <source>
        <strain evidence="2 3">MAFF 242679</strain>
    </source>
</reference>
<accession>A0AA37LQI6</accession>
<evidence type="ECO:0000313" key="3">
    <source>
        <dbReference type="Proteomes" id="UP001055172"/>
    </source>
</evidence>
<organism evidence="2 3">
    <name type="scientific">Colletotrichum liriopes</name>
    <dbReference type="NCBI Taxonomy" id="708192"/>
    <lineage>
        <taxon>Eukaryota</taxon>
        <taxon>Fungi</taxon>
        <taxon>Dikarya</taxon>
        <taxon>Ascomycota</taxon>
        <taxon>Pezizomycotina</taxon>
        <taxon>Sordariomycetes</taxon>
        <taxon>Hypocreomycetidae</taxon>
        <taxon>Glomerellales</taxon>
        <taxon>Glomerellaceae</taxon>
        <taxon>Colletotrichum</taxon>
        <taxon>Colletotrichum spaethianum species complex</taxon>
    </lineage>
</organism>